<dbReference type="AlphaFoldDB" id="A0A9D3X045"/>
<comment type="caution">
    <text evidence="2">The sequence shown here is derived from an EMBL/GenBank/DDBJ whole genome shotgun (WGS) entry which is preliminary data.</text>
</comment>
<keyword evidence="3" id="KW-1185">Reference proteome</keyword>
<dbReference type="Proteomes" id="UP000827986">
    <property type="component" value="Unassembled WGS sequence"/>
</dbReference>
<feature type="chain" id="PRO_5038735061" description="Secreted protein" evidence="1">
    <location>
        <begin position="20"/>
        <end position="136"/>
    </location>
</feature>
<name>A0A9D3X045_9SAUR</name>
<gene>
    <name evidence="2" type="ORF">KIL84_016963</name>
</gene>
<evidence type="ECO:0000313" key="3">
    <source>
        <dbReference type="Proteomes" id="UP000827986"/>
    </source>
</evidence>
<dbReference type="EMBL" id="JAHDVG010000482">
    <property type="protein sequence ID" value="KAH1173124.1"/>
    <property type="molecule type" value="Genomic_DNA"/>
</dbReference>
<protein>
    <recommendedName>
        <fullName evidence="4">Secreted protein</fullName>
    </recommendedName>
</protein>
<reference evidence="2" key="1">
    <citation type="submission" date="2021-09" db="EMBL/GenBank/DDBJ databases">
        <title>The genome of Mauremys mutica provides insights into the evolution of semi-aquatic lifestyle.</title>
        <authorList>
            <person name="Gong S."/>
            <person name="Gao Y."/>
        </authorList>
    </citation>
    <scope>NUCLEOTIDE SEQUENCE</scope>
    <source>
        <strain evidence="2">MM-2020</strain>
        <tissue evidence="2">Muscle</tissue>
    </source>
</reference>
<proteinExistence type="predicted"/>
<keyword evidence="1" id="KW-0732">Signal</keyword>
<organism evidence="2 3">
    <name type="scientific">Mauremys mutica</name>
    <name type="common">yellowpond turtle</name>
    <dbReference type="NCBI Taxonomy" id="74926"/>
    <lineage>
        <taxon>Eukaryota</taxon>
        <taxon>Metazoa</taxon>
        <taxon>Chordata</taxon>
        <taxon>Craniata</taxon>
        <taxon>Vertebrata</taxon>
        <taxon>Euteleostomi</taxon>
        <taxon>Archelosauria</taxon>
        <taxon>Testudinata</taxon>
        <taxon>Testudines</taxon>
        <taxon>Cryptodira</taxon>
        <taxon>Durocryptodira</taxon>
        <taxon>Testudinoidea</taxon>
        <taxon>Geoemydidae</taxon>
        <taxon>Geoemydinae</taxon>
        <taxon>Mauremys</taxon>
    </lineage>
</organism>
<sequence length="136" mass="14663">MLVSVQGCGFLALIYPIISVSEVVVTGSSAKTPWDPTLPCPRGLTPMKRVGQELPNQNCPLTQTSNGLFSPFCTRGNCTMQRGRIWPNLRIFMDNAESGKQGFQGTGEGISGNSKPGSVCVQGGFPENCHRESRLM</sequence>
<evidence type="ECO:0008006" key="4">
    <source>
        <dbReference type="Google" id="ProtNLM"/>
    </source>
</evidence>
<evidence type="ECO:0000256" key="1">
    <source>
        <dbReference type="SAM" id="SignalP"/>
    </source>
</evidence>
<accession>A0A9D3X045</accession>
<feature type="signal peptide" evidence="1">
    <location>
        <begin position="1"/>
        <end position="19"/>
    </location>
</feature>
<evidence type="ECO:0000313" key="2">
    <source>
        <dbReference type="EMBL" id="KAH1173124.1"/>
    </source>
</evidence>